<feature type="chain" id="PRO_5042937107" evidence="1">
    <location>
        <begin position="25"/>
        <end position="414"/>
    </location>
</feature>
<dbReference type="InterPro" id="IPR019734">
    <property type="entry name" value="TPR_rpt"/>
</dbReference>
<accession>A0AAN1QNX7</accession>
<keyword evidence="1" id="KW-0732">Signal</keyword>
<dbReference type="Proteomes" id="UP000267249">
    <property type="component" value="Chromosome"/>
</dbReference>
<gene>
    <name evidence="2" type="ORF">DOP62_08140</name>
</gene>
<reference evidence="2 3" key="1">
    <citation type="journal article" date="2018" name="Sci. Rep.">
        <title>Genome Features and Biochemical Characteristics of a Robust, Fast Growing and Naturally Transformable Cyanobacterium Synechococcus elongatus PCC 11801 Isolated from India.</title>
        <authorList>
            <person name="Jaiswal D."/>
            <person name="Sengupta A."/>
            <person name="Sohoni S."/>
            <person name="Sengupta S."/>
            <person name="Phadnavis A.G."/>
            <person name="Pakrasi H.B."/>
            <person name="Wangikar P.P."/>
        </authorList>
    </citation>
    <scope>NUCLEOTIDE SEQUENCE [LARGE SCALE GENOMIC DNA]</scope>
    <source>
        <strain evidence="2 3">PCC 11801</strain>
    </source>
</reference>
<evidence type="ECO:0000313" key="2">
    <source>
        <dbReference type="EMBL" id="AZB72683.1"/>
    </source>
</evidence>
<proteinExistence type="predicted"/>
<sequence length="414" mass="45791">MSGQRWMMGGAIALWLLGATAAIAQTPADPETEALIPRAVLLDLTTGPSDPLLPSKLSTRGYTPLEKRAIRAAIAQLLDAADGAANLQQDDLAFELRFRAIRLQQALGLAEELPLLKLTGQQAREKNRAVESQAITKRLQQIEATTPDLSPAQQLDLAIAYQEVRDFDNAIRLYRQLLAQPQAPGDRRDLLDALATSEFESFRHAAAAETYGALVALLTDNPLLDIGLNSQVQEARLGPRQEPNYSQREWAVRQQIFSLEQLRRYEEAIALQQAELALIRPDLQPAWLLAIADNQRRQKLLAIAVETYQSVYRQALPLGQLALARDALEALRDLYQEQNQMADAIAVYDLLLSQARNEGDLYGLMENYARLGRYQLRQGDRPAAEQALTEGQNIAGQLGYGGPELTALQAQLSP</sequence>
<dbReference type="Gene3D" id="1.25.40.10">
    <property type="entry name" value="Tetratricopeptide repeat domain"/>
    <property type="match status" value="2"/>
</dbReference>
<evidence type="ECO:0000256" key="1">
    <source>
        <dbReference type="SAM" id="SignalP"/>
    </source>
</evidence>
<feature type="signal peptide" evidence="1">
    <location>
        <begin position="1"/>
        <end position="24"/>
    </location>
</feature>
<dbReference type="RefSeq" id="WP_208672862.1">
    <property type="nucleotide sequence ID" value="NZ_CP030139.2"/>
</dbReference>
<dbReference type="AlphaFoldDB" id="A0AAN1QNX7"/>
<evidence type="ECO:0000313" key="3">
    <source>
        <dbReference type="Proteomes" id="UP000267249"/>
    </source>
</evidence>
<name>A0AAN1QNX7_SYNEL</name>
<dbReference type="SUPFAM" id="SSF48452">
    <property type="entry name" value="TPR-like"/>
    <property type="match status" value="2"/>
</dbReference>
<organism evidence="2 3">
    <name type="scientific">Synechococcus elongatus PCC 11801</name>
    <dbReference type="NCBI Taxonomy" id="2219813"/>
    <lineage>
        <taxon>Bacteria</taxon>
        <taxon>Bacillati</taxon>
        <taxon>Cyanobacteriota</taxon>
        <taxon>Cyanophyceae</taxon>
        <taxon>Synechococcales</taxon>
        <taxon>Synechococcaceae</taxon>
        <taxon>Synechococcus</taxon>
    </lineage>
</organism>
<dbReference type="Pfam" id="PF13176">
    <property type="entry name" value="TPR_7"/>
    <property type="match status" value="2"/>
</dbReference>
<dbReference type="EMBL" id="CP030139">
    <property type="protein sequence ID" value="AZB72683.1"/>
    <property type="molecule type" value="Genomic_DNA"/>
</dbReference>
<dbReference type="InterPro" id="IPR011990">
    <property type="entry name" value="TPR-like_helical_dom_sf"/>
</dbReference>
<protein>
    <submittedName>
        <fullName evidence="2">Tetratricopeptide repeat protein</fullName>
    </submittedName>
</protein>